<dbReference type="InterPro" id="IPR056510">
    <property type="entry name" value="WapI"/>
</dbReference>
<dbReference type="EMBL" id="FNDG01000021">
    <property type="protein sequence ID" value="SDI64110.1"/>
    <property type="molecule type" value="Genomic_DNA"/>
</dbReference>
<reference evidence="1 2" key="1">
    <citation type="submission" date="2016-10" db="EMBL/GenBank/DDBJ databases">
        <authorList>
            <person name="de Groot N.N."/>
        </authorList>
    </citation>
    <scope>NUCLEOTIDE SEQUENCE [LARGE SCALE GENOMIC DNA]</scope>
    <source>
        <strain evidence="1 2">LMG 18387</strain>
    </source>
</reference>
<name>A0A1G8M9S6_9GAMM</name>
<dbReference type="AlphaFoldDB" id="A0A1G8M9S6"/>
<dbReference type="Proteomes" id="UP000198606">
    <property type="component" value="Unassembled WGS sequence"/>
</dbReference>
<evidence type="ECO:0000313" key="2">
    <source>
        <dbReference type="Proteomes" id="UP000198606"/>
    </source>
</evidence>
<organism evidence="1 2">
    <name type="scientific">Phytopseudomonas flavescens</name>
    <dbReference type="NCBI Taxonomy" id="29435"/>
    <lineage>
        <taxon>Bacteria</taxon>
        <taxon>Pseudomonadati</taxon>
        <taxon>Pseudomonadota</taxon>
        <taxon>Gammaproteobacteria</taxon>
        <taxon>Pseudomonadales</taxon>
        <taxon>Pseudomonadaceae</taxon>
        <taxon>Phytopseudomonas</taxon>
    </lineage>
</organism>
<protein>
    <submittedName>
        <fullName evidence="1">Uncharacterized protein</fullName>
    </submittedName>
</protein>
<sequence length="94" mass="10802">MRAHELVAIHQWLGAIVSGNKAVSEISFTEGELAFRFEPNNGLIIFLDFALHPKGCRYDYANDVAFSMRFRVSDIEISLLMKNIEEDIKKFPIR</sequence>
<evidence type="ECO:0000313" key="1">
    <source>
        <dbReference type="EMBL" id="SDI64110.1"/>
    </source>
</evidence>
<accession>A0A1G8M9S6</accession>
<proteinExistence type="predicted"/>
<gene>
    <name evidence="1" type="ORF">SAMN05216588_1212</name>
</gene>
<dbReference type="Pfam" id="PF24716">
    <property type="entry name" value="WapI"/>
    <property type="match status" value="1"/>
</dbReference>